<keyword evidence="3" id="KW-1185">Reference proteome</keyword>
<dbReference type="AlphaFoldDB" id="A0AAD7W922"/>
<feature type="region of interest" description="Disordered" evidence="1">
    <location>
        <begin position="1"/>
        <end position="22"/>
    </location>
</feature>
<dbReference type="EMBL" id="JAINUG010000194">
    <property type="protein sequence ID" value="KAJ8388451.1"/>
    <property type="molecule type" value="Genomic_DNA"/>
</dbReference>
<name>A0AAD7W922_9TELE</name>
<proteinExistence type="predicted"/>
<evidence type="ECO:0000313" key="3">
    <source>
        <dbReference type="Proteomes" id="UP001221898"/>
    </source>
</evidence>
<organism evidence="2 3">
    <name type="scientific">Aldrovandia affinis</name>
    <dbReference type="NCBI Taxonomy" id="143900"/>
    <lineage>
        <taxon>Eukaryota</taxon>
        <taxon>Metazoa</taxon>
        <taxon>Chordata</taxon>
        <taxon>Craniata</taxon>
        <taxon>Vertebrata</taxon>
        <taxon>Euteleostomi</taxon>
        <taxon>Actinopterygii</taxon>
        <taxon>Neopterygii</taxon>
        <taxon>Teleostei</taxon>
        <taxon>Notacanthiformes</taxon>
        <taxon>Halosauridae</taxon>
        <taxon>Aldrovandia</taxon>
    </lineage>
</organism>
<sequence>MPSGARTKAKTGRLTSREGQVESPEMLGSLTAGSQWACFQFGSALAFQCGRKEEAVVVQVLGHKSALFITGISIKELVIRLKVQPGPRIQACETLAASEQRGNTLLLTDIRYQLTICNPVIPRGPSAGLSPERLP</sequence>
<gene>
    <name evidence="2" type="ORF">AAFF_G00133270</name>
</gene>
<evidence type="ECO:0000256" key="1">
    <source>
        <dbReference type="SAM" id="MobiDB-lite"/>
    </source>
</evidence>
<comment type="caution">
    <text evidence="2">The sequence shown here is derived from an EMBL/GenBank/DDBJ whole genome shotgun (WGS) entry which is preliminary data.</text>
</comment>
<accession>A0AAD7W922</accession>
<dbReference type="Proteomes" id="UP001221898">
    <property type="component" value="Unassembled WGS sequence"/>
</dbReference>
<protein>
    <submittedName>
        <fullName evidence="2">Uncharacterized protein</fullName>
    </submittedName>
</protein>
<evidence type="ECO:0000313" key="2">
    <source>
        <dbReference type="EMBL" id="KAJ8388451.1"/>
    </source>
</evidence>
<reference evidence="2" key="1">
    <citation type="journal article" date="2023" name="Science">
        <title>Genome structures resolve the early diversification of teleost fishes.</title>
        <authorList>
            <person name="Parey E."/>
            <person name="Louis A."/>
            <person name="Montfort J."/>
            <person name="Bouchez O."/>
            <person name="Roques C."/>
            <person name="Iampietro C."/>
            <person name="Lluch J."/>
            <person name="Castinel A."/>
            <person name="Donnadieu C."/>
            <person name="Desvignes T."/>
            <person name="Floi Bucao C."/>
            <person name="Jouanno E."/>
            <person name="Wen M."/>
            <person name="Mejri S."/>
            <person name="Dirks R."/>
            <person name="Jansen H."/>
            <person name="Henkel C."/>
            <person name="Chen W.J."/>
            <person name="Zahm M."/>
            <person name="Cabau C."/>
            <person name="Klopp C."/>
            <person name="Thompson A.W."/>
            <person name="Robinson-Rechavi M."/>
            <person name="Braasch I."/>
            <person name="Lecointre G."/>
            <person name="Bobe J."/>
            <person name="Postlethwait J.H."/>
            <person name="Berthelot C."/>
            <person name="Roest Crollius H."/>
            <person name="Guiguen Y."/>
        </authorList>
    </citation>
    <scope>NUCLEOTIDE SEQUENCE</scope>
    <source>
        <strain evidence="2">NC1722</strain>
    </source>
</reference>